<name>A0A4R5DTY8_9BACT</name>
<dbReference type="AlphaFoldDB" id="A0A4R5DTY8"/>
<keyword evidence="1" id="KW-0479">Metal-binding</keyword>
<sequence length="145" mass="15823">MNNEGHDYFMQRCIELAKIAKSNGESPVGAIIVKDGVIIGEGIEAGKAHLDISFHAEIEALRSASQFLQTQDLSGCVLYTTHEPCIMCAYMIRHTKISEIIAAIITGEYGGFSSGYPLLSDTSIQKWGTPPKLVFGILESECRDL</sequence>
<protein>
    <submittedName>
        <fullName evidence="4">Nucleoside deaminase</fullName>
    </submittedName>
</protein>
<evidence type="ECO:0000256" key="1">
    <source>
        <dbReference type="ARBA" id="ARBA00022723"/>
    </source>
</evidence>
<evidence type="ECO:0000259" key="3">
    <source>
        <dbReference type="PROSITE" id="PS51747"/>
    </source>
</evidence>
<gene>
    <name evidence="4" type="ORF">E0F88_13795</name>
</gene>
<dbReference type="InterPro" id="IPR002125">
    <property type="entry name" value="CMP_dCMP_dom"/>
</dbReference>
<dbReference type="PROSITE" id="PS00903">
    <property type="entry name" value="CYT_DCMP_DEAMINASES_1"/>
    <property type="match status" value="1"/>
</dbReference>
<dbReference type="CDD" id="cd01285">
    <property type="entry name" value="nucleoside_deaminase"/>
    <property type="match status" value="1"/>
</dbReference>
<feature type="domain" description="CMP/dCMP-type deaminase" evidence="3">
    <location>
        <begin position="4"/>
        <end position="126"/>
    </location>
</feature>
<dbReference type="EMBL" id="SMFL01000004">
    <property type="protein sequence ID" value="TDE15571.1"/>
    <property type="molecule type" value="Genomic_DNA"/>
</dbReference>
<organism evidence="4 5">
    <name type="scientific">Dyadobacter psychrotolerans</name>
    <dbReference type="NCBI Taxonomy" id="2541721"/>
    <lineage>
        <taxon>Bacteria</taxon>
        <taxon>Pseudomonadati</taxon>
        <taxon>Bacteroidota</taxon>
        <taxon>Cytophagia</taxon>
        <taxon>Cytophagales</taxon>
        <taxon>Spirosomataceae</taxon>
        <taxon>Dyadobacter</taxon>
    </lineage>
</organism>
<dbReference type="RefSeq" id="WP_131958834.1">
    <property type="nucleotide sequence ID" value="NZ_SMFL01000004.1"/>
</dbReference>
<dbReference type="PANTHER" id="PTHR11079">
    <property type="entry name" value="CYTOSINE DEAMINASE FAMILY MEMBER"/>
    <property type="match status" value="1"/>
</dbReference>
<dbReference type="PROSITE" id="PS51747">
    <property type="entry name" value="CYT_DCMP_DEAMINASES_2"/>
    <property type="match status" value="1"/>
</dbReference>
<evidence type="ECO:0000313" key="5">
    <source>
        <dbReference type="Proteomes" id="UP000294850"/>
    </source>
</evidence>
<dbReference type="InterPro" id="IPR016193">
    <property type="entry name" value="Cytidine_deaminase-like"/>
</dbReference>
<dbReference type="SUPFAM" id="SSF53927">
    <property type="entry name" value="Cytidine deaminase-like"/>
    <property type="match status" value="1"/>
</dbReference>
<dbReference type="OrthoDB" id="9802676at2"/>
<dbReference type="PANTHER" id="PTHR11079:SF162">
    <property type="entry name" value="RIBOFLAVIN BIOSYNTHESIS PROTEIN PYRD, CHLOROPLASTIC"/>
    <property type="match status" value="1"/>
</dbReference>
<comment type="caution">
    <text evidence="4">The sequence shown here is derived from an EMBL/GenBank/DDBJ whole genome shotgun (WGS) entry which is preliminary data.</text>
</comment>
<dbReference type="Gene3D" id="3.40.140.10">
    <property type="entry name" value="Cytidine Deaminase, domain 2"/>
    <property type="match status" value="1"/>
</dbReference>
<dbReference type="Pfam" id="PF00383">
    <property type="entry name" value="dCMP_cyt_deam_1"/>
    <property type="match status" value="1"/>
</dbReference>
<dbReference type="InterPro" id="IPR016192">
    <property type="entry name" value="APOBEC/CMP_deaminase_Zn-bd"/>
</dbReference>
<dbReference type="Proteomes" id="UP000294850">
    <property type="component" value="Unassembled WGS sequence"/>
</dbReference>
<keyword evidence="5" id="KW-1185">Reference proteome</keyword>
<proteinExistence type="predicted"/>
<reference evidence="4 5" key="1">
    <citation type="submission" date="2019-03" db="EMBL/GenBank/DDBJ databases">
        <title>Dyadobacter AR-3-6 sp. nov., isolated from arctic soil.</title>
        <authorList>
            <person name="Chaudhary D.K."/>
        </authorList>
    </citation>
    <scope>NUCLEOTIDE SEQUENCE [LARGE SCALE GENOMIC DNA]</scope>
    <source>
        <strain evidence="4 5">AR-3-6</strain>
    </source>
</reference>
<dbReference type="GO" id="GO:0008270">
    <property type="term" value="F:zinc ion binding"/>
    <property type="evidence" value="ECO:0007669"/>
    <property type="project" value="InterPro"/>
</dbReference>
<keyword evidence="2" id="KW-0862">Zinc</keyword>
<accession>A0A4R5DTY8</accession>
<evidence type="ECO:0000313" key="4">
    <source>
        <dbReference type="EMBL" id="TDE15571.1"/>
    </source>
</evidence>
<evidence type="ECO:0000256" key="2">
    <source>
        <dbReference type="ARBA" id="ARBA00022833"/>
    </source>
</evidence>
<dbReference type="GO" id="GO:0016787">
    <property type="term" value="F:hydrolase activity"/>
    <property type="evidence" value="ECO:0007669"/>
    <property type="project" value="InterPro"/>
</dbReference>